<reference evidence="2" key="2">
    <citation type="journal article" date="2021" name="PeerJ">
        <title>Extensive microbial diversity within the chicken gut microbiome revealed by metagenomics and culture.</title>
        <authorList>
            <person name="Gilroy R."/>
            <person name="Ravi A."/>
            <person name="Getino M."/>
            <person name="Pursley I."/>
            <person name="Horton D.L."/>
            <person name="Alikhan N.F."/>
            <person name="Baker D."/>
            <person name="Gharbi K."/>
            <person name="Hall N."/>
            <person name="Watson M."/>
            <person name="Adriaenssens E.M."/>
            <person name="Foster-Nyarko E."/>
            <person name="Jarju S."/>
            <person name="Secka A."/>
            <person name="Antonio M."/>
            <person name="Oren A."/>
            <person name="Chaudhuri R.R."/>
            <person name="La Ragione R."/>
            <person name="Hildebrand F."/>
            <person name="Pallen M.J."/>
        </authorList>
    </citation>
    <scope>NUCLEOTIDE SEQUENCE</scope>
    <source>
        <strain evidence="2">CHK136-897</strain>
    </source>
</reference>
<protein>
    <submittedName>
        <fullName evidence="2">Uncharacterized protein</fullName>
    </submittedName>
</protein>
<sequence>MKNRSAFIIGVLLFTCGPAVATTFQTATNNPFSQYGQIQNVQNYSSNPFWNPNSPYNQRMPVPVYIQGTDIDTSECQTVVSTLVASYCLSHNNCVGVTLNDARPTLTIQLASIPNKNYVTPCSGYIDTEFQKYVSSNSVAVPAAGTTVPFPAATTPNTNLNNQKVEFQNPYQPQLPTWNGEPWAQEMLERQQELENLQSANSTANATTLAKADFPKTAADLTFTQRLENDSAGYAPYAGKSAYRTIDIEPEEKYLTRMQNMAKANKELYCAAHPNDEACKNTQTELAAVSIDRAQMMAKIAQALKDAKK</sequence>
<organism evidence="2 3">
    <name type="scientific">Candidatus Enterousia avicola</name>
    <dbReference type="NCBI Taxonomy" id="2840787"/>
    <lineage>
        <taxon>Bacteria</taxon>
        <taxon>Pseudomonadati</taxon>
        <taxon>Pseudomonadota</taxon>
        <taxon>Alphaproteobacteria</taxon>
        <taxon>Candidatus Enterousia</taxon>
    </lineage>
</organism>
<feature type="signal peptide" evidence="1">
    <location>
        <begin position="1"/>
        <end position="21"/>
    </location>
</feature>
<comment type="caution">
    <text evidence="2">The sequence shown here is derived from an EMBL/GenBank/DDBJ whole genome shotgun (WGS) entry which is preliminary data.</text>
</comment>
<accession>A0A9D1MRF6</accession>
<dbReference type="Proteomes" id="UP000824142">
    <property type="component" value="Unassembled WGS sequence"/>
</dbReference>
<name>A0A9D1MRF6_9PROT</name>
<proteinExistence type="predicted"/>
<evidence type="ECO:0000313" key="2">
    <source>
        <dbReference type="EMBL" id="HIU65126.1"/>
    </source>
</evidence>
<evidence type="ECO:0000313" key="3">
    <source>
        <dbReference type="Proteomes" id="UP000824142"/>
    </source>
</evidence>
<reference evidence="2" key="1">
    <citation type="submission" date="2020-10" db="EMBL/GenBank/DDBJ databases">
        <authorList>
            <person name="Gilroy R."/>
        </authorList>
    </citation>
    <scope>NUCLEOTIDE SEQUENCE</scope>
    <source>
        <strain evidence="2">CHK136-897</strain>
    </source>
</reference>
<evidence type="ECO:0000256" key="1">
    <source>
        <dbReference type="SAM" id="SignalP"/>
    </source>
</evidence>
<dbReference type="AlphaFoldDB" id="A0A9D1MRF6"/>
<dbReference type="EMBL" id="DVNO01000005">
    <property type="protein sequence ID" value="HIU65126.1"/>
    <property type="molecule type" value="Genomic_DNA"/>
</dbReference>
<keyword evidence="1" id="KW-0732">Signal</keyword>
<gene>
    <name evidence="2" type="ORF">IAC63_00600</name>
</gene>
<feature type="chain" id="PRO_5039659911" evidence="1">
    <location>
        <begin position="22"/>
        <end position="309"/>
    </location>
</feature>